<proteinExistence type="predicted"/>
<reference evidence="2" key="1">
    <citation type="journal article" date="2023" name="Commun. Biol.">
        <title>Genome analysis of Parmales, the sister group of diatoms, reveals the evolutionary specialization of diatoms from phago-mixotrophs to photoautotrophs.</title>
        <authorList>
            <person name="Ban H."/>
            <person name="Sato S."/>
            <person name="Yoshikawa S."/>
            <person name="Yamada K."/>
            <person name="Nakamura Y."/>
            <person name="Ichinomiya M."/>
            <person name="Sato N."/>
            <person name="Blanc-Mathieu R."/>
            <person name="Endo H."/>
            <person name="Kuwata A."/>
            <person name="Ogata H."/>
        </authorList>
    </citation>
    <scope>NUCLEOTIDE SEQUENCE [LARGE SCALE GENOMIC DNA]</scope>
</reference>
<dbReference type="AlphaFoldDB" id="A0A9W7B1E9"/>
<sequence>MNTPGLPAPSRLDALKTNLATLATQADAFGEFVATSNEQIDMDEQDMEGHENDLVVERAKTESVVKKVRGDFFGGDHCRRQCFFGELDDDIFSTYVSHLNKATPTCK</sequence>
<gene>
    <name evidence="1" type="ORF">TL16_g08509</name>
</gene>
<evidence type="ECO:0000313" key="2">
    <source>
        <dbReference type="Proteomes" id="UP001162640"/>
    </source>
</evidence>
<name>A0A9W7B1E9_9STRA</name>
<dbReference type="Proteomes" id="UP001162640">
    <property type="component" value="Unassembled WGS sequence"/>
</dbReference>
<comment type="caution">
    <text evidence="1">The sequence shown here is derived from an EMBL/GenBank/DDBJ whole genome shotgun (WGS) entry which is preliminary data.</text>
</comment>
<evidence type="ECO:0000313" key="1">
    <source>
        <dbReference type="EMBL" id="GMH80341.1"/>
    </source>
</evidence>
<protein>
    <submittedName>
        <fullName evidence="1">Uncharacterized protein</fullName>
    </submittedName>
</protein>
<organism evidence="1 2">
    <name type="scientific">Triparma laevis f. inornata</name>
    <dbReference type="NCBI Taxonomy" id="1714386"/>
    <lineage>
        <taxon>Eukaryota</taxon>
        <taxon>Sar</taxon>
        <taxon>Stramenopiles</taxon>
        <taxon>Ochrophyta</taxon>
        <taxon>Bolidophyceae</taxon>
        <taxon>Parmales</taxon>
        <taxon>Triparmaceae</taxon>
        <taxon>Triparma</taxon>
    </lineage>
</organism>
<dbReference type="EMBL" id="BLQM01000280">
    <property type="protein sequence ID" value="GMH80341.1"/>
    <property type="molecule type" value="Genomic_DNA"/>
</dbReference>
<accession>A0A9W7B1E9</accession>